<gene>
    <name evidence="4" type="ORF">SIN8267_02011</name>
</gene>
<comment type="caution">
    <text evidence="4">The sequence shown here is derived from an EMBL/GenBank/DDBJ whole genome shotgun (WGS) entry which is preliminary data.</text>
</comment>
<dbReference type="CDD" id="cd03443">
    <property type="entry name" value="PaaI_thioesterase"/>
    <property type="match status" value="1"/>
</dbReference>
<evidence type="ECO:0000256" key="2">
    <source>
        <dbReference type="ARBA" id="ARBA00022801"/>
    </source>
</evidence>
<accession>A0ABM9AGL8</accession>
<reference evidence="4" key="1">
    <citation type="submission" date="2021-12" db="EMBL/GenBank/DDBJ databases">
        <authorList>
            <person name="Rodrigo-Torres L."/>
            <person name="Arahal R. D."/>
            <person name="Lucena T."/>
        </authorList>
    </citation>
    <scope>NUCLEOTIDE SEQUENCE</scope>
    <source>
        <strain evidence="4">CECT 8267</strain>
    </source>
</reference>
<comment type="similarity">
    <text evidence="1">Belongs to the thioesterase PaaI family.</text>
</comment>
<dbReference type="SUPFAM" id="SSF54637">
    <property type="entry name" value="Thioesterase/thiol ester dehydrase-isomerase"/>
    <property type="match status" value="1"/>
</dbReference>
<dbReference type="InterPro" id="IPR003736">
    <property type="entry name" value="PAAI_dom"/>
</dbReference>
<evidence type="ECO:0000259" key="3">
    <source>
        <dbReference type="Pfam" id="PF03061"/>
    </source>
</evidence>
<dbReference type="Gene3D" id="3.10.129.10">
    <property type="entry name" value="Hotdog Thioesterase"/>
    <property type="match status" value="1"/>
</dbReference>
<dbReference type="RefSeq" id="WP_237444595.1">
    <property type="nucleotide sequence ID" value="NZ_CAKLPX010000002.1"/>
</dbReference>
<dbReference type="PANTHER" id="PTHR43240:SF5">
    <property type="entry name" value="1,4-DIHYDROXY-2-NAPHTHOYL-COA THIOESTERASE 1"/>
    <property type="match status" value="1"/>
</dbReference>
<feature type="domain" description="Thioesterase" evidence="3">
    <location>
        <begin position="51"/>
        <end position="128"/>
    </location>
</feature>
<dbReference type="Proteomes" id="UP000838100">
    <property type="component" value="Unassembled WGS sequence"/>
</dbReference>
<dbReference type="EC" id="3.1.2.-" evidence="4"/>
<sequence length="142" mass="14997">MSIWKTPLVLADINKFNENTICSLLGIEITEIGSDYLVATMPVDQRHHQPMGILHGGASVVLAETVGSVAATMANAPGYYAVGLDINANHIRGVSSGVVTARATAVHIGRSTQVWNIAITNEQGKAVCESRLTMSVLKSPNA</sequence>
<protein>
    <submittedName>
        <fullName evidence="4">Esterase</fullName>
        <ecNumber evidence="4">3.1.2.-</ecNumber>
    </submittedName>
</protein>
<keyword evidence="5" id="KW-1185">Reference proteome</keyword>
<organism evidence="4 5">
    <name type="scientific">Sinobacterium norvegicum</name>
    <dbReference type="NCBI Taxonomy" id="1641715"/>
    <lineage>
        <taxon>Bacteria</taxon>
        <taxon>Pseudomonadati</taxon>
        <taxon>Pseudomonadota</taxon>
        <taxon>Gammaproteobacteria</taxon>
        <taxon>Cellvibrionales</taxon>
        <taxon>Spongiibacteraceae</taxon>
        <taxon>Sinobacterium</taxon>
    </lineage>
</organism>
<dbReference type="NCBIfam" id="TIGR00369">
    <property type="entry name" value="unchar_dom_1"/>
    <property type="match status" value="1"/>
</dbReference>
<dbReference type="GO" id="GO:0016787">
    <property type="term" value="F:hydrolase activity"/>
    <property type="evidence" value="ECO:0007669"/>
    <property type="project" value="UniProtKB-KW"/>
</dbReference>
<name>A0ABM9AGL8_9GAMM</name>
<keyword evidence="2 4" id="KW-0378">Hydrolase</keyword>
<dbReference type="PANTHER" id="PTHR43240">
    <property type="entry name" value="1,4-DIHYDROXY-2-NAPHTHOYL-COA THIOESTERASE 1"/>
    <property type="match status" value="1"/>
</dbReference>
<evidence type="ECO:0000256" key="1">
    <source>
        <dbReference type="ARBA" id="ARBA00008324"/>
    </source>
</evidence>
<dbReference type="Pfam" id="PF03061">
    <property type="entry name" value="4HBT"/>
    <property type="match status" value="1"/>
</dbReference>
<proteinExistence type="inferred from homology"/>
<dbReference type="EMBL" id="CAKLPX010000002">
    <property type="protein sequence ID" value="CAH0991896.1"/>
    <property type="molecule type" value="Genomic_DNA"/>
</dbReference>
<evidence type="ECO:0000313" key="5">
    <source>
        <dbReference type="Proteomes" id="UP000838100"/>
    </source>
</evidence>
<dbReference type="InterPro" id="IPR029069">
    <property type="entry name" value="HotDog_dom_sf"/>
</dbReference>
<dbReference type="InterPro" id="IPR006683">
    <property type="entry name" value="Thioestr_dom"/>
</dbReference>
<evidence type="ECO:0000313" key="4">
    <source>
        <dbReference type="EMBL" id="CAH0991896.1"/>
    </source>
</evidence>